<evidence type="ECO:0000313" key="3">
    <source>
        <dbReference type="EMBL" id="NVZ11453.1"/>
    </source>
</evidence>
<evidence type="ECO:0000256" key="1">
    <source>
        <dbReference type="SAM" id="Coils"/>
    </source>
</evidence>
<feature type="coiled-coil region" evidence="1">
    <location>
        <begin position="203"/>
        <end position="230"/>
    </location>
</feature>
<protein>
    <submittedName>
        <fullName evidence="3">Uncharacterized protein</fullName>
    </submittedName>
</protein>
<feature type="coiled-coil region" evidence="1">
    <location>
        <begin position="123"/>
        <end position="150"/>
    </location>
</feature>
<dbReference type="RefSeq" id="WP_176978151.1">
    <property type="nucleotide sequence ID" value="NZ_JABZEO010000023.1"/>
</dbReference>
<gene>
    <name evidence="3" type="ORF">HW932_19570</name>
</gene>
<evidence type="ECO:0000313" key="4">
    <source>
        <dbReference type="Proteomes" id="UP000592294"/>
    </source>
</evidence>
<reference evidence="3 4" key="1">
    <citation type="submission" date="2020-06" db="EMBL/GenBank/DDBJ databases">
        <title>Whole-genome sequence of Allochromatium humboldtianum DSM 21881, type strain.</title>
        <authorList>
            <person name="Kyndt J.A."/>
            <person name="Meyer T.E."/>
        </authorList>
    </citation>
    <scope>NUCLEOTIDE SEQUENCE [LARGE SCALE GENOMIC DNA]</scope>
    <source>
        <strain evidence="3 4">DSM 21881</strain>
    </source>
</reference>
<evidence type="ECO:0000256" key="2">
    <source>
        <dbReference type="SAM" id="MobiDB-lite"/>
    </source>
</evidence>
<proteinExistence type="predicted"/>
<sequence>MTTNPAPMLTQHARLSAEIDAIDRELSALSADRGQAESERRDAIDRLEQARAKAEQPLLRDIRDNEERRRQADRAPDVIEAAAEVTAIEQRIDATNRRDAAAMQRRRALVAERAALPVSLDEIRDLQGRLEQARTSVDELQTRLEEARNRPPPERPDLEAFERRYARVLADADMGAATVGDLAAIDKERLAVERAEAKALKEIQRTERLVRGLSERLSEARSRLVELERDHRTLVAGYARSEFEQAARAYHDLAARTFGAHGRLVAMAALVKLHDPELARELSNQYGGLLRFELNIKAANAVDLIDDQAHRTGALEIVVEELQDAGIQVRAA</sequence>
<keyword evidence="1" id="KW-0175">Coiled coil</keyword>
<accession>A0A850RRC4</accession>
<name>A0A850RRC4_9GAMM</name>
<feature type="region of interest" description="Disordered" evidence="2">
    <location>
        <begin position="51"/>
        <end position="74"/>
    </location>
</feature>
<dbReference type="EMBL" id="JABZEO010000023">
    <property type="protein sequence ID" value="NVZ11453.1"/>
    <property type="molecule type" value="Genomic_DNA"/>
</dbReference>
<dbReference type="AlphaFoldDB" id="A0A850RRC4"/>
<comment type="caution">
    <text evidence="3">The sequence shown here is derived from an EMBL/GenBank/DDBJ whole genome shotgun (WGS) entry which is preliminary data.</text>
</comment>
<organism evidence="3 4">
    <name type="scientific">Allochromatium humboldtianum</name>
    <dbReference type="NCBI Taxonomy" id="504901"/>
    <lineage>
        <taxon>Bacteria</taxon>
        <taxon>Pseudomonadati</taxon>
        <taxon>Pseudomonadota</taxon>
        <taxon>Gammaproteobacteria</taxon>
        <taxon>Chromatiales</taxon>
        <taxon>Chromatiaceae</taxon>
        <taxon>Allochromatium</taxon>
    </lineage>
</organism>
<dbReference type="Proteomes" id="UP000592294">
    <property type="component" value="Unassembled WGS sequence"/>
</dbReference>
<keyword evidence="4" id="KW-1185">Reference proteome</keyword>